<keyword evidence="3" id="KW-0934">Plastid</keyword>
<evidence type="ECO:0000256" key="2">
    <source>
        <dbReference type="PROSITE-ProRule" id="PRU00252"/>
    </source>
</evidence>
<keyword evidence="1 2" id="KW-0238">DNA-binding</keyword>
<dbReference type="GeneID" id="7056089"/>
<gene>
    <name evidence="3" type="primary">ycf41</name>
</gene>
<keyword evidence="3" id="KW-0150">Chloroplast</keyword>
<protein>
    <submittedName>
        <fullName evidence="3">Uncharacterized protein ycf41</fullName>
    </submittedName>
</protein>
<reference evidence="3" key="1">
    <citation type="journal article" date="2008" name="Proc. Natl. Acad. Sci. U.S.A.">
        <title>Horizontal gene transfer of the algal nuclear gene psbO to the photosynthetic sea slug Elysia chlorotica.</title>
        <authorList>
            <person name="Rumpho M.E."/>
            <person name="Worful J.M."/>
            <person name="Lee J."/>
            <person name="Kannan K."/>
            <person name="Tyler M.S."/>
            <person name="Bhattacharya D."/>
            <person name="Moustafa A."/>
            <person name="Manhart J.R."/>
        </authorList>
    </citation>
    <scope>NUCLEOTIDE SEQUENCE [LARGE SCALE GENOMIC DNA]</scope>
    <source>
        <strain>CCMP2940</strain>
    </source>
</reference>
<geneLocation type="chloroplast" evidence="3"/>
<organism evidence="3">
    <name type="scientific">Vaucheria litorea</name>
    <name type="common">Yellow-green alga</name>
    <dbReference type="NCBI Taxonomy" id="109269"/>
    <lineage>
        <taxon>Eukaryota</taxon>
        <taxon>Sar</taxon>
        <taxon>Stramenopiles</taxon>
        <taxon>Ochrophyta</taxon>
        <taxon>PX clade</taxon>
        <taxon>Xanthophyceae</taxon>
        <taxon>Vaucheriales</taxon>
        <taxon>Vaucheriaceae</taxon>
        <taxon>Vaucheria</taxon>
    </lineage>
</organism>
<dbReference type="AlphaFoldDB" id="B7T232"/>
<dbReference type="GO" id="GO:0003697">
    <property type="term" value="F:single-stranded DNA binding"/>
    <property type="evidence" value="ECO:0007669"/>
    <property type="project" value="InterPro"/>
</dbReference>
<evidence type="ECO:0000313" key="3">
    <source>
        <dbReference type="EMBL" id="ACF70998.1"/>
    </source>
</evidence>
<dbReference type="EMBL" id="EU912438">
    <property type="protein sequence ID" value="ACF70998.1"/>
    <property type="molecule type" value="Genomic_DNA"/>
</dbReference>
<name>B7T232_VAULI</name>
<sequence>MNSCFLTVQISSLPLDYSKQNGVSFVKFTGLLSKLQKNKGVDNLDIYIWGTLSETMIKNYRIGDFIVIEGILSYKYTSLYNKQTKKQMIFTIFNICPVLLEA</sequence>
<dbReference type="SUPFAM" id="SSF50249">
    <property type="entry name" value="Nucleic acid-binding proteins"/>
    <property type="match status" value="1"/>
</dbReference>
<accession>B7T232</accession>
<dbReference type="InterPro" id="IPR012340">
    <property type="entry name" value="NA-bd_OB-fold"/>
</dbReference>
<dbReference type="PROSITE" id="PS50935">
    <property type="entry name" value="SSB"/>
    <property type="match status" value="1"/>
</dbReference>
<evidence type="ECO:0000256" key="1">
    <source>
        <dbReference type="ARBA" id="ARBA00023125"/>
    </source>
</evidence>
<dbReference type="InterPro" id="IPR000424">
    <property type="entry name" value="Primosome_PriB/ssb"/>
</dbReference>
<proteinExistence type="predicted"/>
<dbReference type="Gene3D" id="2.40.50.140">
    <property type="entry name" value="Nucleic acid-binding proteins"/>
    <property type="match status" value="1"/>
</dbReference>
<dbReference type="RefSeq" id="YP_002327581.1">
    <property type="nucleotide sequence ID" value="NC_011600.1"/>
</dbReference>